<sequence length="971" mass="108920">MHVVVGEDEEKPVYPLPIHNSSHKIEVDIIVVYGPGSDGDWPSTWEHDNKFVDWLRESSMLPATVPNSKIAVFNNGSKWDKDAPGVSVELCAEELIRSVKFLPTVCGRPIIFVGNGLGGNVIVDALLLAGREDEYKSVLDQVAGLLFLGTPFRGIKLPRFLDRDPSSAQLAGAYDGITSDLFDKFHPFRQLCNKLSVPVSCFYKQYNDDPWLSLGIPGTSNKLVAEDASACIPGFEAYKFPVTPRQSFLEVSKVINTMYTNAKAVVGRRQKPRPVITNWDYALIHNPKAETYLWDLFPTEPSEDKNTIKLRKGNHACSTSEWIFGTEEMTKWLCSRRPIPLAEPSSNLLWLHGNPGIGKSTIALSLTEELSKYFASNDGKTLAYFFCDSDRETRRTATSVIRGILLQLVQQQPQLLDYIIPKWVKRGAQPFASFENLWAILMAIGADQLSGQAYCIIDALDECDEESQDILLLHLREAFSDEYIVPKLRILIISRPSQKIRQKLGIFMNMDVASFPARQKDVDLCIEESVNDLAKQNNYTDRVKQQVLESIRTKAESNFLWVGLARAVLMDVSSADAVKTLQNIPKELHSLYLKLFNAATSRKSANADSIRRILGVVTVCREPLTLLQLSEACGLHHEQDDEKIQLQSMRNEVSSCGLMTITLDHHVLLLHHSVRDFLTQSSGNYVDVRRTHATLAYRCIDVIMEEFRTQRPNHLSSYAINYWADHARMAGIKFTMMRPSLDEFFAITSPCREWWLKRKDPAGDEKISVRRVAAKWGISSLIDDLAYFDEQPQEPGTPVRSDVPDGSNVTLVAEATLSGHLDVIQNIWDAGWEEPAQLLVPAAANEKHGKDIVELLLGRLGDEITINWQTYYTVADGNRQHDKEVLKRLLDRIQIAEKILSAAAQNPQPSEELVDVLLGRLGPQVPITGAMIIANTARYGEKSAATMARLFHRLGGRITLYEVIIPAAARN</sequence>
<gene>
    <name evidence="1" type="ORF">O1611_g5116</name>
</gene>
<evidence type="ECO:0000313" key="1">
    <source>
        <dbReference type="EMBL" id="KAJ8128516.1"/>
    </source>
</evidence>
<organism evidence="1 2">
    <name type="scientific">Lasiodiplodia mahajangana</name>
    <dbReference type="NCBI Taxonomy" id="1108764"/>
    <lineage>
        <taxon>Eukaryota</taxon>
        <taxon>Fungi</taxon>
        <taxon>Dikarya</taxon>
        <taxon>Ascomycota</taxon>
        <taxon>Pezizomycotina</taxon>
        <taxon>Dothideomycetes</taxon>
        <taxon>Dothideomycetes incertae sedis</taxon>
        <taxon>Botryosphaeriales</taxon>
        <taxon>Botryosphaeriaceae</taxon>
        <taxon>Lasiodiplodia</taxon>
    </lineage>
</organism>
<dbReference type="Proteomes" id="UP001153332">
    <property type="component" value="Unassembled WGS sequence"/>
</dbReference>
<reference evidence="1" key="1">
    <citation type="submission" date="2022-12" db="EMBL/GenBank/DDBJ databases">
        <title>Genome Sequence of Lasiodiplodia mahajangana.</title>
        <authorList>
            <person name="Buettner E."/>
        </authorList>
    </citation>
    <scope>NUCLEOTIDE SEQUENCE</scope>
    <source>
        <strain evidence="1">VT137</strain>
    </source>
</reference>
<proteinExistence type="predicted"/>
<evidence type="ECO:0000313" key="2">
    <source>
        <dbReference type="Proteomes" id="UP001153332"/>
    </source>
</evidence>
<protein>
    <submittedName>
        <fullName evidence="1">Uncharacterized protein</fullName>
    </submittedName>
</protein>
<comment type="caution">
    <text evidence="1">The sequence shown here is derived from an EMBL/GenBank/DDBJ whole genome shotgun (WGS) entry which is preliminary data.</text>
</comment>
<keyword evidence="2" id="KW-1185">Reference proteome</keyword>
<accession>A0ACC2JM18</accession>
<dbReference type="EMBL" id="JAPUUL010001042">
    <property type="protein sequence ID" value="KAJ8128516.1"/>
    <property type="molecule type" value="Genomic_DNA"/>
</dbReference>
<name>A0ACC2JM18_9PEZI</name>